<gene>
    <name evidence="2" type="ORF">TKK_019461</name>
</gene>
<proteinExistence type="predicted"/>
<organism evidence="2 3">
    <name type="scientific">Trichogramma kaykai</name>
    <dbReference type="NCBI Taxonomy" id="54128"/>
    <lineage>
        <taxon>Eukaryota</taxon>
        <taxon>Metazoa</taxon>
        <taxon>Ecdysozoa</taxon>
        <taxon>Arthropoda</taxon>
        <taxon>Hexapoda</taxon>
        <taxon>Insecta</taxon>
        <taxon>Pterygota</taxon>
        <taxon>Neoptera</taxon>
        <taxon>Endopterygota</taxon>
        <taxon>Hymenoptera</taxon>
        <taxon>Apocrita</taxon>
        <taxon>Proctotrupomorpha</taxon>
        <taxon>Chalcidoidea</taxon>
        <taxon>Trichogrammatidae</taxon>
        <taxon>Trichogramma</taxon>
    </lineage>
</organism>
<evidence type="ECO:0000313" key="3">
    <source>
        <dbReference type="Proteomes" id="UP001627154"/>
    </source>
</evidence>
<dbReference type="Pfam" id="PF23055">
    <property type="entry name" value="DUF7041"/>
    <property type="match status" value="1"/>
</dbReference>
<keyword evidence="3" id="KW-1185">Reference proteome</keyword>
<dbReference type="EMBL" id="JBJJXI010000167">
    <property type="protein sequence ID" value="KAL3384813.1"/>
    <property type="molecule type" value="Genomic_DNA"/>
</dbReference>
<feature type="domain" description="DUF7041" evidence="1">
    <location>
        <begin position="23"/>
        <end position="70"/>
    </location>
</feature>
<evidence type="ECO:0000313" key="2">
    <source>
        <dbReference type="EMBL" id="KAL3384813.1"/>
    </source>
</evidence>
<dbReference type="AlphaFoldDB" id="A0ABD2VW29"/>
<evidence type="ECO:0000259" key="1">
    <source>
        <dbReference type="Pfam" id="PF23055"/>
    </source>
</evidence>
<reference evidence="2 3" key="1">
    <citation type="journal article" date="2024" name="bioRxiv">
        <title>A reference genome for Trichogramma kaykai: A tiny desert-dwelling parasitoid wasp with competing sex-ratio distorters.</title>
        <authorList>
            <person name="Culotta J."/>
            <person name="Lindsey A.R."/>
        </authorList>
    </citation>
    <scope>NUCLEOTIDE SEQUENCE [LARGE SCALE GENOMIC DNA]</scope>
    <source>
        <strain evidence="2 3">KSX58</strain>
    </source>
</reference>
<dbReference type="InterPro" id="IPR055469">
    <property type="entry name" value="DUF7041"/>
</dbReference>
<name>A0ABD2VW29_9HYME</name>
<protein>
    <recommendedName>
        <fullName evidence="1">DUF7041 domain-containing protein</fullName>
    </recommendedName>
</protein>
<sequence>MVCPTCSHETSGWMCEIWLDKRTIWFMQAGAQFALADDVVELTKYYHVISQLDNRVASEVEDIISNPPEELPNTN</sequence>
<comment type="caution">
    <text evidence="2">The sequence shown here is derived from an EMBL/GenBank/DDBJ whole genome shotgun (WGS) entry which is preliminary data.</text>
</comment>
<dbReference type="Proteomes" id="UP001627154">
    <property type="component" value="Unassembled WGS sequence"/>
</dbReference>
<accession>A0ABD2VW29</accession>